<dbReference type="AlphaFoldDB" id="A0A6G1SG72"/>
<dbReference type="InterPro" id="IPR013874">
    <property type="entry name" value="Cdc37_Hsp90-bd"/>
</dbReference>
<evidence type="ECO:0000256" key="3">
    <source>
        <dbReference type="ARBA" id="ARBA00020496"/>
    </source>
</evidence>
<dbReference type="SMART" id="SM01069">
    <property type="entry name" value="CDC37_C"/>
    <property type="match status" value="1"/>
</dbReference>
<dbReference type="InterPro" id="IPR004918">
    <property type="entry name" value="Cdc37"/>
</dbReference>
<dbReference type="Gene3D" id="6.10.140.250">
    <property type="match status" value="1"/>
</dbReference>
<dbReference type="GO" id="GO:0031072">
    <property type="term" value="F:heat shock protein binding"/>
    <property type="evidence" value="ECO:0007669"/>
    <property type="project" value="TreeGrafter"/>
</dbReference>
<dbReference type="Pfam" id="PF08564">
    <property type="entry name" value="CDC37_C"/>
    <property type="match status" value="1"/>
</dbReference>
<comment type="similarity">
    <text evidence="2">Belongs to the CDC37 family.</text>
</comment>
<evidence type="ECO:0000256" key="6">
    <source>
        <dbReference type="ARBA" id="ARBA00031396"/>
    </source>
</evidence>
<dbReference type="GO" id="GO:0006457">
    <property type="term" value="P:protein folding"/>
    <property type="evidence" value="ECO:0007669"/>
    <property type="project" value="TreeGrafter"/>
</dbReference>
<reference evidence="12" key="1">
    <citation type="submission" date="2018-10" db="EMBL/GenBank/DDBJ databases">
        <title>Transcriptome assembly of Aceria tosichella (Wheat curl mite) Type 2.</title>
        <authorList>
            <person name="Scully E.D."/>
            <person name="Geib S.M."/>
            <person name="Palmer N.A."/>
            <person name="Gupta A.K."/>
            <person name="Sarath G."/>
            <person name="Tatineni S."/>
        </authorList>
    </citation>
    <scope>NUCLEOTIDE SEQUENCE</scope>
    <source>
        <strain evidence="12">LincolnNE</strain>
    </source>
</reference>
<dbReference type="PANTHER" id="PTHR12800">
    <property type="entry name" value="CDC37-RELATED"/>
    <property type="match status" value="1"/>
</dbReference>
<accession>A0A6G1SG72</accession>
<dbReference type="PANTHER" id="PTHR12800:SF4">
    <property type="entry name" value="HSP90 CO-CHAPERONE CDC37"/>
    <property type="match status" value="1"/>
</dbReference>
<dbReference type="InterPro" id="IPR013873">
    <property type="entry name" value="Cdc37_C"/>
</dbReference>
<evidence type="ECO:0000256" key="4">
    <source>
        <dbReference type="ARBA" id="ARBA00022490"/>
    </source>
</evidence>
<dbReference type="Gene3D" id="1.20.58.610">
    <property type="entry name" value="Cdc37, Hsp90 binding domain"/>
    <property type="match status" value="1"/>
</dbReference>
<dbReference type="Pfam" id="PF08565">
    <property type="entry name" value="CDC37_M"/>
    <property type="match status" value="1"/>
</dbReference>
<dbReference type="GO" id="GO:0019901">
    <property type="term" value="F:protein kinase binding"/>
    <property type="evidence" value="ECO:0007669"/>
    <property type="project" value="InterPro"/>
</dbReference>
<evidence type="ECO:0000256" key="8">
    <source>
        <dbReference type="SAM" id="MobiDB-lite"/>
    </source>
</evidence>
<dbReference type="SMART" id="SM01071">
    <property type="entry name" value="CDC37_N"/>
    <property type="match status" value="1"/>
</dbReference>
<evidence type="ECO:0000256" key="5">
    <source>
        <dbReference type="ARBA" id="ARBA00023186"/>
    </source>
</evidence>
<feature type="coiled-coil region" evidence="7">
    <location>
        <begin position="41"/>
        <end position="99"/>
    </location>
</feature>
<feature type="region of interest" description="Disordered" evidence="8">
    <location>
        <begin position="339"/>
        <end position="367"/>
    </location>
</feature>
<dbReference type="GO" id="GO:0051082">
    <property type="term" value="F:unfolded protein binding"/>
    <property type="evidence" value="ECO:0007669"/>
    <property type="project" value="TreeGrafter"/>
</dbReference>
<feature type="region of interest" description="Disordered" evidence="8">
    <location>
        <begin position="1"/>
        <end position="24"/>
    </location>
</feature>
<feature type="compositionally biased region" description="Basic and acidic residues" evidence="8">
    <location>
        <begin position="1"/>
        <end position="12"/>
    </location>
</feature>
<feature type="region of interest" description="Disordered" evidence="8">
    <location>
        <begin position="120"/>
        <end position="139"/>
    </location>
</feature>
<organism evidence="12">
    <name type="scientific">Aceria tosichella</name>
    <name type="common">wheat curl mite</name>
    <dbReference type="NCBI Taxonomy" id="561515"/>
    <lineage>
        <taxon>Eukaryota</taxon>
        <taxon>Metazoa</taxon>
        <taxon>Ecdysozoa</taxon>
        <taxon>Arthropoda</taxon>
        <taxon>Chelicerata</taxon>
        <taxon>Arachnida</taxon>
        <taxon>Acari</taxon>
        <taxon>Acariformes</taxon>
        <taxon>Trombidiformes</taxon>
        <taxon>Prostigmata</taxon>
        <taxon>Eupodina</taxon>
        <taxon>Eriophyoidea</taxon>
        <taxon>Eriophyidae</taxon>
        <taxon>Eriophyinae</taxon>
        <taxon>Aceriini</taxon>
        <taxon>Aceria</taxon>
    </lineage>
</organism>
<feature type="domain" description="Cdc37 Hsp90 binding" evidence="10">
    <location>
        <begin position="111"/>
        <end position="274"/>
    </location>
</feature>
<keyword evidence="4" id="KW-0963">Cytoplasm</keyword>
<keyword evidence="5" id="KW-0143">Chaperone</keyword>
<dbReference type="FunFam" id="1.20.58.610:FF:000001">
    <property type="entry name" value="Hsp90 co-chaperone Cdc37-like 1"/>
    <property type="match status" value="1"/>
</dbReference>
<proteinExistence type="inferred from homology"/>
<dbReference type="GO" id="GO:0005737">
    <property type="term" value="C:cytoplasm"/>
    <property type="evidence" value="ECO:0007669"/>
    <property type="project" value="UniProtKB-SubCell"/>
</dbReference>
<protein>
    <recommendedName>
        <fullName evidence="3">Hsp90 co-chaperone Cdc37</fullName>
    </recommendedName>
    <alternativeName>
        <fullName evidence="6">Hsp90 chaperone protein kinase-targeting subunit</fullName>
    </alternativeName>
</protein>
<evidence type="ECO:0000256" key="1">
    <source>
        <dbReference type="ARBA" id="ARBA00004496"/>
    </source>
</evidence>
<dbReference type="GO" id="GO:0051087">
    <property type="term" value="F:protein-folding chaperone binding"/>
    <property type="evidence" value="ECO:0007669"/>
    <property type="project" value="TreeGrafter"/>
</dbReference>
<dbReference type="SUPFAM" id="SSF101391">
    <property type="entry name" value="Hsp90 co-chaperone CDC37"/>
    <property type="match status" value="1"/>
</dbReference>
<comment type="subcellular location">
    <subcellularLocation>
        <location evidence="1">Cytoplasm</location>
    </subcellularLocation>
</comment>
<gene>
    <name evidence="12" type="primary">Cdc37</name>
    <name evidence="12" type="ORF">g.7629</name>
</gene>
<keyword evidence="7" id="KW-0175">Coiled coil</keyword>
<evidence type="ECO:0000313" key="12">
    <source>
        <dbReference type="EMBL" id="MDE48913.1"/>
    </source>
</evidence>
<feature type="domain" description="Cdc37 N-terminal" evidence="11">
    <location>
        <begin position="2"/>
        <end position="118"/>
    </location>
</feature>
<sequence>MPIDYSKWKNIEVSDDEDDTHPNIDNASLFRWRHQARVERMKEMEQKKKSFIEEKERAEAKLKSLRERLDKEAAESEELKKAEKEFQEAQSKYEEIEKEERLQPWNVDTISHDGWEKTIINEPKKMPPPPMTEEEKERRYKDFVDKNEKKIKEFGMLSRWDDCKKYLLENHNLCCEETANYLTLWCLNLEIEEKHSLMEHVAKQAIAMQYMLELAKQLDVDVRGCISSFFTRIQQADQQYIDAFNDEIEAFKNRIRERAKVRIEAAIKQVEEEERKARLGPGGLDPLEVLESLPEPLKECFESQDIKKLQDVLTSMDETEAKYHLKRCIDSGLWVPDAKSKTENTYEEAPSKSEDKKVEEGEKEKGD</sequence>
<dbReference type="SMART" id="SM01070">
    <property type="entry name" value="CDC37_M"/>
    <property type="match status" value="1"/>
</dbReference>
<dbReference type="InterPro" id="IPR013855">
    <property type="entry name" value="Cdc37_N_dom"/>
</dbReference>
<evidence type="ECO:0000256" key="2">
    <source>
        <dbReference type="ARBA" id="ARBA00006222"/>
    </source>
</evidence>
<name>A0A6G1SG72_9ACAR</name>
<dbReference type="GO" id="GO:0050821">
    <property type="term" value="P:protein stabilization"/>
    <property type="evidence" value="ECO:0007669"/>
    <property type="project" value="TreeGrafter"/>
</dbReference>
<dbReference type="InterPro" id="IPR038189">
    <property type="entry name" value="Cdc37_Hsp90-bd_sf"/>
</dbReference>
<feature type="domain" description="Cdc37 C-terminal" evidence="9">
    <location>
        <begin position="278"/>
        <end position="360"/>
    </location>
</feature>
<evidence type="ECO:0000259" key="10">
    <source>
        <dbReference type="SMART" id="SM01070"/>
    </source>
</evidence>
<dbReference type="EMBL" id="GGYP01004142">
    <property type="protein sequence ID" value="MDE48913.1"/>
    <property type="molecule type" value="Transcribed_RNA"/>
</dbReference>
<evidence type="ECO:0000256" key="7">
    <source>
        <dbReference type="SAM" id="Coils"/>
    </source>
</evidence>
<dbReference type="Pfam" id="PF03234">
    <property type="entry name" value="CDC37_N"/>
    <property type="match status" value="1"/>
</dbReference>
<evidence type="ECO:0000259" key="11">
    <source>
        <dbReference type="SMART" id="SM01071"/>
    </source>
</evidence>
<evidence type="ECO:0000259" key="9">
    <source>
        <dbReference type="SMART" id="SM01069"/>
    </source>
</evidence>